<evidence type="ECO:0000259" key="7">
    <source>
        <dbReference type="Pfam" id="PF06817"/>
    </source>
</evidence>
<reference evidence="8 9" key="1">
    <citation type="submission" date="2019-09" db="EMBL/GenBank/DDBJ databases">
        <title>Bird 10,000 Genomes (B10K) Project - Family phase.</title>
        <authorList>
            <person name="Zhang G."/>
        </authorList>
    </citation>
    <scope>NUCLEOTIDE SEQUENCE [LARGE SCALE GENOMIC DNA]</scope>
    <source>
        <strain evidence="8">B10K-DU-002-05</strain>
        <tissue evidence="8">Muscle</tissue>
    </source>
</reference>
<dbReference type="InterPro" id="IPR010661">
    <property type="entry name" value="RVT_thumb"/>
</dbReference>
<evidence type="ECO:0000256" key="6">
    <source>
        <dbReference type="ARBA" id="ARBA00022918"/>
    </source>
</evidence>
<evidence type="ECO:0000256" key="5">
    <source>
        <dbReference type="ARBA" id="ARBA00022801"/>
    </source>
</evidence>
<dbReference type="InterPro" id="IPR043128">
    <property type="entry name" value="Rev_trsase/Diguanyl_cyclase"/>
</dbReference>
<sequence length="97" mass="10759">VQKLLGTINWVRPMLGITNEEMSPLFKLLKGDTDLSARTLTKEAHLALEIIADKISSYNAACYVVDLPVTLFVINNTFQPFAILGQVATEGKDVYFL</sequence>
<dbReference type="PANTHER" id="PTHR41694">
    <property type="entry name" value="ENDOGENOUS RETROVIRUS GROUP K MEMBER POL PROTEIN"/>
    <property type="match status" value="1"/>
</dbReference>
<dbReference type="GO" id="GO:0016787">
    <property type="term" value="F:hydrolase activity"/>
    <property type="evidence" value="ECO:0007669"/>
    <property type="project" value="UniProtKB-KW"/>
</dbReference>
<keyword evidence="1" id="KW-0808">Transferase</keyword>
<dbReference type="SUPFAM" id="SSF56672">
    <property type="entry name" value="DNA/RNA polymerases"/>
    <property type="match status" value="1"/>
</dbReference>
<dbReference type="GO" id="GO:0003964">
    <property type="term" value="F:RNA-directed DNA polymerase activity"/>
    <property type="evidence" value="ECO:0007669"/>
    <property type="project" value="UniProtKB-KW"/>
</dbReference>
<dbReference type="InterPro" id="IPR043502">
    <property type="entry name" value="DNA/RNA_pol_sf"/>
</dbReference>
<proteinExistence type="predicted"/>
<feature type="non-terminal residue" evidence="8">
    <location>
        <position position="97"/>
    </location>
</feature>
<feature type="non-terminal residue" evidence="8">
    <location>
        <position position="1"/>
    </location>
</feature>
<feature type="domain" description="Reverse transcriptase thumb" evidence="7">
    <location>
        <begin position="2"/>
        <end position="49"/>
    </location>
</feature>
<comment type="caution">
    <text evidence="8">The sequence shown here is derived from an EMBL/GenBank/DDBJ whole genome shotgun (WGS) entry which is preliminary data.</text>
</comment>
<dbReference type="GO" id="GO:0004519">
    <property type="term" value="F:endonuclease activity"/>
    <property type="evidence" value="ECO:0007669"/>
    <property type="project" value="UniProtKB-KW"/>
</dbReference>
<evidence type="ECO:0000313" key="9">
    <source>
        <dbReference type="Proteomes" id="UP000579941"/>
    </source>
</evidence>
<evidence type="ECO:0000256" key="2">
    <source>
        <dbReference type="ARBA" id="ARBA00022695"/>
    </source>
</evidence>
<keyword evidence="9" id="KW-1185">Reference proteome</keyword>
<evidence type="ECO:0000256" key="1">
    <source>
        <dbReference type="ARBA" id="ARBA00022679"/>
    </source>
</evidence>
<dbReference type="Pfam" id="PF06817">
    <property type="entry name" value="RVT_thumb"/>
    <property type="match status" value="1"/>
</dbReference>
<evidence type="ECO:0000256" key="4">
    <source>
        <dbReference type="ARBA" id="ARBA00022759"/>
    </source>
</evidence>
<name>A0A7L1AZV2_GYMTI</name>
<keyword evidence="3" id="KW-0540">Nuclease</keyword>
<keyword evidence="4" id="KW-0255">Endonuclease</keyword>
<dbReference type="PANTHER" id="PTHR41694:SF3">
    <property type="entry name" value="RNA-DIRECTED DNA POLYMERASE-RELATED"/>
    <property type="match status" value="1"/>
</dbReference>
<organism evidence="8 9">
    <name type="scientific">Gymnorhina tibicen</name>
    <name type="common">Australian magpie</name>
    <name type="synonym">Cracticus tibicen</name>
    <dbReference type="NCBI Taxonomy" id="9132"/>
    <lineage>
        <taxon>Eukaryota</taxon>
        <taxon>Metazoa</taxon>
        <taxon>Chordata</taxon>
        <taxon>Craniata</taxon>
        <taxon>Vertebrata</taxon>
        <taxon>Euteleostomi</taxon>
        <taxon>Archelosauria</taxon>
        <taxon>Archosauria</taxon>
        <taxon>Dinosauria</taxon>
        <taxon>Saurischia</taxon>
        <taxon>Theropoda</taxon>
        <taxon>Coelurosauria</taxon>
        <taxon>Aves</taxon>
        <taxon>Neognathae</taxon>
        <taxon>Neoaves</taxon>
        <taxon>Telluraves</taxon>
        <taxon>Australaves</taxon>
        <taxon>Passeriformes</taxon>
        <taxon>Artamidae</taxon>
        <taxon>Gymnorhina</taxon>
    </lineage>
</organism>
<evidence type="ECO:0000256" key="3">
    <source>
        <dbReference type="ARBA" id="ARBA00022722"/>
    </source>
</evidence>
<dbReference type="Proteomes" id="UP000579941">
    <property type="component" value="Unassembled WGS sequence"/>
</dbReference>
<dbReference type="Gene3D" id="3.30.70.270">
    <property type="match status" value="1"/>
</dbReference>
<dbReference type="EMBL" id="VXAZ01006934">
    <property type="protein sequence ID" value="NXM46812.1"/>
    <property type="molecule type" value="Genomic_DNA"/>
</dbReference>
<keyword evidence="5" id="KW-0378">Hydrolase</keyword>
<keyword evidence="6" id="KW-0695">RNA-directed DNA polymerase</keyword>
<protein>
    <submittedName>
        <fullName evidence="8">POK18 protein</fullName>
    </submittedName>
</protein>
<accession>A0A7L1AZV2</accession>
<dbReference type="AlphaFoldDB" id="A0A7L1AZV2"/>
<keyword evidence="2" id="KW-0548">Nucleotidyltransferase</keyword>
<gene>
    <name evidence="8" type="primary">Ervk18_2</name>
    <name evidence="8" type="ORF">GYMTIB_R15451</name>
</gene>
<evidence type="ECO:0000313" key="8">
    <source>
        <dbReference type="EMBL" id="NXM46812.1"/>
    </source>
</evidence>
<dbReference type="GO" id="GO:0035613">
    <property type="term" value="F:RNA stem-loop binding"/>
    <property type="evidence" value="ECO:0007669"/>
    <property type="project" value="TreeGrafter"/>
</dbReference>